<evidence type="ECO:0000313" key="6">
    <source>
        <dbReference type="RefSeq" id="XP_053531828.1"/>
    </source>
</evidence>
<organism evidence="5 6">
    <name type="scientific">Ictalurus punctatus</name>
    <name type="common">Channel catfish</name>
    <name type="synonym">Silurus punctatus</name>
    <dbReference type="NCBI Taxonomy" id="7998"/>
    <lineage>
        <taxon>Eukaryota</taxon>
        <taxon>Metazoa</taxon>
        <taxon>Chordata</taxon>
        <taxon>Craniata</taxon>
        <taxon>Vertebrata</taxon>
        <taxon>Euteleostomi</taxon>
        <taxon>Actinopterygii</taxon>
        <taxon>Neopterygii</taxon>
        <taxon>Teleostei</taxon>
        <taxon>Ostariophysi</taxon>
        <taxon>Siluriformes</taxon>
        <taxon>Ictaluridae</taxon>
        <taxon>Ictalurus</taxon>
    </lineage>
</organism>
<dbReference type="PANTHER" id="PTHR23359">
    <property type="entry name" value="NUCLEOTIDE KINASE"/>
    <property type="match status" value="1"/>
</dbReference>
<keyword evidence="5" id="KW-1185">Reference proteome</keyword>
<proteinExistence type="predicted"/>
<reference evidence="5" key="1">
    <citation type="journal article" date="2016" name="Nat. Commun.">
        <title>The channel catfish genome sequence provides insights into the evolution of scale formation in teleosts.</title>
        <authorList>
            <person name="Liu Z."/>
            <person name="Liu S."/>
            <person name="Yao J."/>
            <person name="Bao L."/>
            <person name="Zhang J."/>
            <person name="Li Y."/>
            <person name="Jiang C."/>
            <person name="Sun L."/>
            <person name="Wang R."/>
            <person name="Zhang Y."/>
            <person name="Zhou T."/>
            <person name="Zeng Q."/>
            <person name="Fu Q."/>
            <person name="Gao S."/>
            <person name="Li N."/>
            <person name="Koren S."/>
            <person name="Jiang Y."/>
            <person name="Zimin A."/>
            <person name="Xu P."/>
            <person name="Phillippy A.M."/>
            <person name="Geng X."/>
            <person name="Song L."/>
            <person name="Sun F."/>
            <person name="Li C."/>
            <person name="Wang X."/>
            <person name="Chen A."/>
            <person name="Jin Y."/>
            <person name="Yuan Z."/>
            <person name="Yang Y."/>
            <person name="Tan S."/>
            <person name="Peatman E."/>
            <person name="Lu J."/>
            <person name="Qin Z."/>
            <person name="Dunham R."/>
            <person name="Li Z."/>
            <person name="Sonstegard T."/>
            <person name="Feng J."/>
            <person name="Danzmann R.G."/>
            <person name="Schroeder S."/>
            <person name="Scheffler B."/>
            <person name="Duke M.V."/>
            <person name="Ballard L."/>
            <person name="Kucuktas H."/>
            <person name="Kaltenboeck L."/>
            <person name="Liu H."/>
            <person name="Armbruster J."/>
            <person name="Xie Y."/>
            <person name="Kirby M.L."/>
            <person name="Tian Y."/>
            <person name="Flanagan M.E."/>
            <person name="Mu W."/>
            <person name="Waldbieser G.C."/>
        </authorList>
    </citation>
    <scope>NUCLEOTIDE SEQUENCE [LARGE SCALE GENOMIC DNA]</scope>
    <source>
        <strain evidence="5">SDA103</strain>
    </source>
</reference>
<sequence length="206" mass="23239">MASHGPGARGTHLSDELMEDEAENEFLRSKPSSFLILGKPGVGKSTLARNLARTWGCVLIDDTPLLSTHIRDGTEQGKELSAILAEGKNIPEEKMVMLVLEKLKTAEVENYGYVLSCLPSMSGEYLKIHEQIELIRNQTHPPDFIINIKCEDKDLINRLAGQKQQQDAVKKVSRNSDEEDEEDEEEDKEDEEKMKDEALLHLHLFV</sequence>
<gene>
    <name evidence="6 7" type="primary">LOC128629154</name>
</gene>
<keyword evidence="2" id="KW-0547">Nucleotide-binding</keyword>
<name>A0A9F7TE18_ICTPU</name>
<dbReference type="RefSeq" id="XP_053531829.1">
    <property type="nucleotide sequence ID" value="XM_053675854.1"/>
</dbReference>
<dbReference type="Pfam" id="PF00406">
    <property type="entry name" value="ADK"/>
    <property type="match status" value="1"/>
</dbReference>
<evidence type="ECO:0000256" key="1">
    <source>
        <dbReference type="ARBA" id="ARBA00022679"/>
    </source>
</evidence>
<dbReference type="GO" id="GO:0005524">
    <property type="term" value="F:ATP binding"/>
    <property type="evidence" value="ECO:0007669"/>
    <property type="project" value="InterPro"/>
</dbReference>
<reference evidence="6 7" key="2">
    <citation type="submission" date="2025-04" db="UniProtKB">
        <authorList>
            <consortium name="RefSeq"/>
        </authorList>
    </citation>
    <scope>IDENTIFICATION</scope>
    <source>
        <tissue evidence="6 7">Blood</tissue>
    </source>
</reference>
<keyword evidence="1" id="KW-0808">Transferase</keyword>
<accession>A0A9F7TE18</accession>
<evidence type="ECO:0000313" key="7">
    <source>
        <dbReference type="RefSeq" id="XP_053531829.1"/>
    </source>
</evidence>
<dbReference type="GeneID" id="128629154"/>
<dbReference type="RefSeq" id="XP_053531828.1">
    <property type="nucleotide sequence ID" value="XM_053675853.1"/>
</dbReference>
<dbReference type="OrthoDB" id="439792at2759"/>
<dbReference type="Proteomes" id="UP000221080">
    <property type="component" value="Chromosome 25"/>
</dbReference>
<evidence type="ECO:0000256" key="3">
    <source>
        <dbReference type="ARBA" id="ARBA00022777"/>
    </source>
</evidence>
<dbReference type="GO" id="GO:0019205">
    <property type="term" value="F:nucleobase-containing compound kinase activity"/>
    <property type="evidence" value="ECO:0007669"/>
    <property type="project" value="InterPro"/>
</dbReference>
<feature type="compositionally biased region" description="Acidic residues" evidence="4">
    <location>
        <begin position="177"/>
        <end position="190"/>
    </location>
</feature>
<keyword evidence="3 6" id="KW-0418">Kinase</keyword>
<feature type="region of interest" description="Disordered" evidence="4">
    <location>
        <begin position="1"/>
        <end position="22"/>
    </location>
</feature>
<protein>
    <submittedName>
        <fullName evidence="6 7">Adenylate kinase 9</fullName>
    </submittedName>
</protein>
<dbReference type="KEGG" id="ipu:128629154"/>
<dbReference type="InterPro" id="IPR027417">
    <property type="entry name" value="P-loop_NTPase"/>
</dbReference>
<dbReference type="SUPFAM" id="SSF52540">
    <property type="entry name" value="P-loop containing nucleoside triphosphate hydrolases"/>
    <property type="match status" value="1"/>
</dbReference>
<evidence type="ECO:0000256" key="2">
    <source>
        <dbReference type="ARBA" id="ARBA00022741"/>
    </source>
</evidence>
<dbReference type="InterPro" id="IPR000850">
    <property type="entry name" value="Adenylat/UMP-CMP_kin"/>
</dbReference>
<feature type="region of interest" description="Disordered" evidence="4">
    <location>
        <begin position="163"/>
        <end position="194"/>
    </location>
</feature>
<evidence type="ECO:0000313" key="5">
    <source>
        <dbReference type="Proteomes" id="UP000221080"/>
    </source>
</evidence>
<dbReference type="Gene3D" id="3.40.50.300">
    <property type="entry name" value="P-loop containing nucleotide triphosphate hydrolases"/>
    <property type="match status" value="1"/>
</dbReference>
<evidence type="ECO:0000256" key="4">
    <source>
        <dbReference type="SAM" id="MobiDB-lite"/>
    </source>
</evidence>
<dbReference type="AlphaFoldDB" id="A0A9F7TE18"/>
<dbReference type="GO" id="GO:0006139">
    <property type="term" value="P:nucleobase-containing compound metabolic process"/>
    <property type="evidence" value="ECO:0007669"/>
    <property type="project" value="InterPro"/>
</dbReference>